<name>A0A183GPI5_HELPZ</name>
<keyword evidence="2" id="KW-1185">Reference proteome</keyword>
<dbReference type="PANTHER" id="PTHR19321">
    <property type="entry name" value="PROTEIN REGULATOR OF CYTOKINESIS 1 PRC1-RELATED"/>
    <property type="match status" value="1"/>
</dbReference>
<reference evidence="1 2" key="1">
    <citation type="submission" date="2018-11" db="EMBL/GenBank/DDBJ databases">
        <authorList>
            <consortium name="Pathogen Informatics"/>
        </authorList>
    </citation>
    <scope>NUCLEOTIDE SEQUENCE [LARGE SCALE GENOMIC DNA]</scope>
</reference>
<protein>
    <submittedName>
        <fullName evidence="3">Microtubule associated protein</fullName>
    </submittedName>
</protein>
<dbReference type="OrthoDB" id="642895at2759"/>
<sequence length="425" mass="49351">MVSPFRIGKTVNPRRLSVNDSFHDVENNIRRAVARLNELWDEIHMSESARVARVSTAFGHISNLLNDMVVSEETMVAGVAKEIESGTLEISKMRSQLGMEPWQNTRAPPGSIELRNSIDNELKKLRPLYERRRKEQNELADCVGLLLFRLGIEDENPVSASDGELLPEDKVAALDARRIHLEDMLQKRLKRVQRWQKEMKKFVSKLGKDVLLEDENMLAVMQVDFTSDETCVTDTMIATMEGYHKQLLEMFTEYVGDREFRWLELYSRLSELWDLCHVADIERMISPTYDPEKHTDKDFDKISTEISRLDSLYAARKDVFDVLTAWKEKWAEKIALEEKKKSPEYFQNRGRENNVYMDAKIERTLNDYTLPKLLKTLIDTYEEYQRSHPRDEIRVDSVNSGLLVSAAIHRNPVVCAPQFDPNIIP</sequence>
<reference evidence="3" key="2">
    <citation type="submission" date="2019-09" db="UniProtKB">
        <authorList>
            <consortium name="WormBaseParasite"/>
        </authorList>
    </citation>
    <scope>IDENTIFICATION</scope>
</reference>
<gene>
    <name evidence="1" type="ORF">HPBE_LOCUS24605</name>
</gene>
<dbReference type="PANTHER" id="PTHR19321:SF41">
    <property type="entry name" value="FASCETTO-RELATED"/>
    <property type="match status" value="1"/>
</dbReference>
<dbReference type="Proteomes" id="UP000050761">
    <property type="component" value="Unassembled WGS sequence"/>
</dbReference>
<proteinExistence type="predicted"/>
<evidence type="ECO:0000313" key="1">
    <source>
        <dbReference type="EMBL" id="VDP46162.1"/>
    </source>
</evidence>
<evidence type="ECO:0000313" key="2">
    <source>
        <dbReference type="Proteomes" id="UP000050761"/>
    </source>
</evidence>
<dbReference type="AlphaFoldDB" id="A0A183GPI5"/>
<organism evidence="2 3">
    <name type="scientific">Heligmosomoides polygyrus</name>
    <name type="common">Parasitic roundworm</name>
    <dbReference type="NCBI Taxonomy" id="6339"/>
    <lineage>
        <taxon>Eukaryota</taxon>
        <taxon>Metazoa</taxon>
        <taxon>Ecdysozoa</taxon>
        <taxon>Nematoda</taxon>
        <taxon>Chromadorea</taxon>
        <taxon>Rhabditida</taxon>
        <taxon>Rhabditina</taxon>
        <taxon>Rhabditomorpha</taxon>
        <taxon>Strongyloidea</taxon>
        <taxon>Heligmosomidae</taxon>
        <taxon>Heligmosomoides</taxon>
    </lineage>
</organism>
<dbReference type="EMBL" id="UZAH01036575">
    <property type="protein sequence ID" value="VDP46162.1"/>
    <property type="molecule type" value="Genomic_DNA"/>
</dbReference>
<dbReference type="Gene3D" id="1.20.58.1520">
    <property type="match status" value="1"/>
</dbReference>
<dbReference type="GO" id="GO:0005819">
    <property type="term" value="C:spindle"/>
    <property type="evidence" value="ECO:0007669"/>
    <property type="project" value="TreeGrafter"/>
</dbReference>
<accession>A0A3P8D478</accession>
<dbReference type="GO" id="GO:0008017">
    <property type="term" value="F:microtubule binding"/>
    <property type="evidence" value="ECO:0007669"/>
    <property type="project" value="InterPro"/>
</dbReference>
<dbReference type="GO" id="GO:0000226">
    <property type="term" value="P:microtubule cytoskeleton organization"/>
    <property type="evidence" value="ECO:0007669"/>
    <property type="project" value="InterPro"/>
</dbReference>
<dbReference type="WBParaSite" id="HPBE_0002460501-mRNA-1">
    <property type="protein sequence ID" value="HPBE_0002460501-mRNA-1"/>
    <property type="gene ID" value="HPBE_0002460501"/>
</dbReference>
<dbReference type="Pfam" id="PF03999">
    <property type="entry name" value="MAP65_ASE1"/>
    <property type="match status" value="1"/>
</dbReference>
<evidence type="ECO:0000313" key="3">
    <source>
        <dbReference type="WBParaSite" id="HPBE_0002460501-mRNA-1"/>
    </source>
</evidence>
<dbReference type="GO" id="GO:0005737">
    <property type="term" value="C:cytoplasm"/>
    <property type="evidence" value="ECO:0007669"/>
    <property type="project" value="TreeGrafter"/>
</dbReference>
<accession>A0A183GPI5</accession>
<dbReference type="InterPro" id="IPR007145">
    <property type="entry name" value="MAP65_Ase1_PRC1"/>
</dbReference>